<proteinExistence type="predicted"/>
<dbReference type="STRING" id="65393.PCC7424_2519"/>
<gene>
    <name evidence="1" type="ordered locus">PCC7424_2519</name>
</gene>
<organism evidence="1 2">
    <name type="scientific">Gloeothece citriformis (strain PCC 7424)</name>
    <name type="common">Cyanothece sp. (strain PCC 7424)</name>
    <dbReference type="NCBI Taxonomy" id="65393"/>
    <lineage>
        <taxon>Bacteria</taxon>
        <taxon>Bacillati</taxon>
        <taxon>Cyanobacteriota</taxon>
        <taxon>Cyanophyceae</taxon>
        <taxon>Oscillatoriophycideae</taxon>
        <taxon>Chroococcales</taxon>
        <taxon>Aphanothecaceae</taxon>
        <taxon>Gloeothece</taxon>
        <taxon>Gloeothece citriformis</taxon>
    </lineage>
</organism>
<dbReference type="KEGG" id="cyc:PCC7424_2519"/>
<keyword evidence="2" id="KW-1185">Reference proteome</keyword>
<dbReference type="eggNOG" id="ENOG5032VMY">
    <property type="taxonomic scope" value="Bacteria"/>
</dbReference>
<evidence type="ECO:0000313" key="2">
    <source>
        <dbReference type="Proteomes" id="UP000002384"/>
    </source>
</evidence>
<dbReference type="OrthoDB" id="129742at2"/>
<protein>
    <recommendedName>
        <fullName evidence="3">Plasmid stabilization system</fullName>
    </recommendedName>
</protein>
<dbReference type="HOGENOM" id="CLU_161929_3_0_3"/>
<dbReference type="EMBL" id="CP001291">
    <property type="protein sequence ID" value="ACK70936.1"/>
    <property type="molecule type" value="Genomic_DNA"/>
</dbReference>
<dbReference type="Proteomes" id="UP000002384">
    <property type="component" value="Chromosome"/>
</dbReference>
<sequence length="86" mass="10421">MKHRATPDFWYYYRQLPPEIQELANKCYDLLKQDPRYPSLHFKKVGRFWSVRVGLYYRAIAVEQDNDLAWFWIGTDAEYDKLLGSK</sequence>
<evidence type="ECO:0008006" key="3">
    <source>
        <dbReference type="Google" id="ProtNLM"/>
    </source>
</evidence>
<dbReference type="AlphaFoldDB" id="B7KK51"/>
<dbReference type="SUPFAM" id="SSF143011">
    <property type="entry name" value="RelE-like"/>
    <property type="match status" value="1"/>
</dbReference>
<reference evidence="2" key="1">
    <citation type="journal article" date="2011" name="MBio">
        <title>Novel metabolic attributes of the genus Cyanothece, comprising a group of unicellular nitrogen-fixing Cyanobacteria.</title>
        <authorList>
            <person name="Bandyopadhyay A."/>
            <person name="Elvitigala T."/>
            <person name="Welsh E."/>
            <person name="Stockel J."/>
            <person name="Liberton M."/>
            <person name="Min H."/>
            <person name="Sherman L.A."/>
            <person name="Pakrasi H.B."/>
        </authorList>
    </citation>
    <scope>NUCLEOTIDE SEQUENCE [LARGE SCALE GENOMIC DNA]</scope>
    <source>
        <strain evidence="2">PCC 7424</strain>
    </source>
</reference>
<evidence type="ECO:0000313" key="1">
    <source>
        <dbReference type="EMBL" id="ACK70936.1"/>
    </source>
</evidence>
<dbReference type="InterPro" id="IPR035093">
    <property type="entry name" value="RelE/ParE_toxin_dom_sf"/>
</dbReference>
<name>B7KK51_GLOC7</name>
<dbReference type="RefSeq" id="WP_015954539.1">
    <property type="nucleotide sequence ID" value="NC_011729.1"/>
</dbReference>
<accession>B7KK51</accession>